<dbReference type="EMBL" id="VIWW01000001">
    <property type="protein sequence ID" value="TWG06525.1"/>
    <property type="molecule type" value="Genomic_DNA"/>
</dbReference>
<organism evidence="1 2">
    <name type="scientific">Streptomyces brevispora</name>
    <dbReference type="NCBI Taxonomy" id="887462"/>
    <lineage>
        <taxon>Bacteria</taxon>
        <taxon>Bacillati</taxon>
        <taxon>Actinomycetota</taxon>
        <taxon>Actinomycetes</taxon>
        <taxon>Kitasatosporales</taxon>
        <taxon>Streptomycetaceae</taxon>
        <taxon>Streptomyces</taxon>
    </lineage>
</organism>
<evidence type="ECO:0000313" key="2">
    <source>
        <dbReference type="Proteomes" id="UP000318186"/>
    </source>
</evidence>
<dbReference type="Proteomes" id="UP000318186">
    <property type="component" value="Unassembled WGS sequence"/>
</dbReference>
<proteinExistence type="predicted"/>
<accession>A0A561V4H8</accession>
<evidence type="ECO:0000313" key="1">
    <source>
        <dbReference type="EMBL" id="TWG06525.1"/>
    </source>
</evidence>
<sequence>MVMPLAEMLLDMVRGGGLTVDSAQAASDVPLAGLMGVTGVRVVRR</sequence>
<name>A0A561V4H8_9ACTN</name>
<gene>
    <name evidence="1" type="ORF">FHX80_115020</name>
</gene>
<comment type="caution">
    <text evidence="1">The sequence shown here is derived from an EMBL/GenBank/DDBJ whole genome shotgun (WGS) entry which is preliminary data.</text>
</comment>
<reference evidence="1 2" key="1">
    <citation type="submission" date="2019-06" db="EMBL/GenBank/DDBJ databases">
        <title>Sequencing the genomes of 1000 actinobacteria strains.</title>
        <authorList>
            <person name="Klenk H.-P."/>
        </authorList>
    </citation>
    <scope>NUCLEOTIDE SEQUENCE [LARGE SCALE GENOMIC DNA]</scope>
    <source>
        <strain evidence="1 2">DSM 42059</strain>
    </source>
</reference>
<dbReference type="AlphaFoldDB" id="A0A561V4H8"/>
<protein>
    <submittedName>
        <fullName evidence="1">Uncharacterized protein</fullName>
    </submittedName>
</protein>